<evidence type="ECO:0000313" key="3">
    <source>
        <dbReference type="EMBL" id="AZG43598.1"/>
    </source>
</evidence>
<proteinExistence type="predicted"/>
<dbReference type="EMBL" id="CP033972">
    <property type="protein sequence ID" value="AZG43598.1"/>
    <property type="molecule type" value="Genomic_DNA"/>
</dbReference>
<dbReference type="KEGG" id="gom:D7316_00167"/>
<evidence type="ECO:0008006" key="5">
    <source>
        <dbReference type="Google" id="ProtNLM"/>
    </source>
</evidence>
<protein>
    <recommendedName>
        <fullName evidence="5">Secreted protein</fullName>
    </recommendedName>
</protein>
<keyword evidence="2" id="KW-0732">Signal</keyword>
<keyword evidence="4" id="KW-1185">Reference proteome</keyword>
<accession>A0A3G8JFA3</accession>
<dbReference type="PROSITE" id="PS51257">
    <property type="entry name" value="PROKAR_LIPOPROTEIN"/>
    <property type="match status" value="1"/>
</dbReference>
<evidence type="ECO:0000256" key="1">
    <source>
        <dbReference type="SAM" id="MobiDB-lite"/>
    </source>
</evidence>
<dbReference type="OrthoDB" id="4381927at2"/>
<feature type="chain" id="PRO_5017936055" description="Secreted protein" evidence="2">
    <location>
        <begin position="24"/>
        <end position="160"/>
    </location>
</feature>
<name>A0A3G8JFA3_9ACTN</name>
<gene>
    <name evidence="3" type="ORF">D7316_00167</name>
</gene>
<organism evidence="3 4">
    <name type="scientific">Gordonia insulae</name>
    <dbReference type="NCBI Taxonomy" id="2420509"/>
    <lineage>
        <taxon>Bacteria</taxon>
        <taxon>Bacillati</taxon>
        <taxon>Actinomycetota</taxon>
        <taxon>Actinomycetes</taxon>
        <taxon>Mycobacteriales</taxon>
        <taxon>Gordoniaceae</taxon>
        <taxon>Gordonia</taxon>
    </lineage>
</organism>
<evidence type="ECO:0000256" key="2">
    <source>
        <dbReference type="SAM" id="SignalP"/>
    </source>
</evidence>
<feature type="region of interest" description="Disordered" evidence="1">
    <location>
        <begin position="21"/>
        <end position="59"/>
    </location>
</feature>
<sequence length="160" mass="16361">MRKLIGTAAAVALVLLAATGCSTDEPTSTPPTTDLASVSTSSVHATTTTSAPSTTQQQPATVSSVLTALTTLGYACAAETDMTICTNDSGEHWQIRESPQGDGDRAFVTAACEAGVSDDGRVITDRARVVIYAGNDEDLDALVTTLASSGLSGLEVIDYC</sequence>
<dbReference type="RefSeq" id="WP_124706616.1">
    <property type="nucleotide sequence ID" value="NZ_CP033972.1"/>
</dbReference>
<dbReference type="AlphaFoldDB" id="A0A3G8JFA3"/>
<dbReference type="Proteomes" id="UP000271469">
    <property type="component" value="Chromosome"/>
</dbReference>
<evidence type="ECO:0000313" key="4">
    <source>
        <dbReference type="Proteomes" id="UP000271469"/>
    </source>
</evidence>
<reference evidence="3 4" key="1">
    <citation type="submission" date="2018-11" db="EMBL/GenBank/DDBJ databases">
        <title>Gordonia insulae sp. nov., isolated from an island soil.</title>
        <authorList>
            <person name="Kim Y.S."/>
            <person name="Kim S.B."/>
        </authorList>
    </citation>
    <scope>NUCLEOTIDE SEQUENCE [LARGE SCALE GENOMIC DNA]</scope>
    <source>
        <strain evidence="3 4">MMS17-SY073</strain>
    </source>
</reference>
<feature type="signal peptide" evidence="2">
    <location>
        <begin position="1"/>
        <end position="23"/>
    </location>
</feature>